<comment type="caution">
    <text evidence="2">The sequence shown here is derived from an EMBL/GenBank/DDBJ whole genome shotgun (WGS) entry which is preliminary data.</text>
</comment>
<dbReference type="AlphaFoldDB" id="A0A4Z0A833"/>
<evidence type="ECO:0000256" key="1">
    <source>
        <dbReference type="SAM" id="MobiDB-lite"/>
    </source>
</evidence>
<evidence type="ECO:0000313" key="3">
    <source>
        <dbReference type="Proteomes" id="UP000298061"/>
    </source>
</evidence>
<proteinExistence type="predicted"/>
<evidence type="ECO:0000313" key="2">
    <source>
        <dbReference type="EMBL" id="TFY82650.1"/>
    </source>
</evidence>
<dbReference type="EMBL" id="SFCI01000090">
    <property type="protein sequence ID" value="TFY82650.1"/>
    <property type="molecule type" value="Genomic_DNA"/>
</dbReference>
<feature type="compositionally biased region" description="Basic and acidic residues" evidence="1">
    <location>
        <begin position="63"/>
        <end position="72"/>
    </location>
</feature>
<organism evidence="2 3">
    <name type="scientific">Hericium alpestre</name>
    <dbReference type="NCBI Taxonomy" id="135208"/>
    <lineage>
        <taxon>Eukaryota</taxon>
        <taxon>Fungi</taxon>
        <taxon>Dikarya</taxon>
        <taxon>Basidiomycota</taxon>
        <taxon>Agaricomycotina</taxon>
        <taxon>Agaricomycetes</taxon>
        <taxon>Russulales</taxon>
        <taxon>Hericiaceae</taxon>
        <taxon>Hericium</taxon>
    </lineage>
</organism>
<dbReference type="OrthoDB" id="3041194at2759"/>
<feature type="compositionally biased region" description="Low complexity" evidence="1">
    <location>
        <begin position="74"/>
        <end position="88"/>
    </location>
</feature>
<dbReference type="STRING" id="135208.A0A4Z0A833"/>
<dbReference type="Proteomes" id="UP000298061">
    <property type="component" value="Unassembled WGS sequence"/>
</dbReference>
<name>A0A4Z0A833_9AGAM</name>
<reference evidence="2 3" key="1">
    <citation type="submission" date="2019-02" db="EMBL/GenBank/DDBJ databases">
        <title>Genome sequencing of the rare red list fungi Hericium alpestre (H. flagellum).</title>
        <authorList>
            <person name="Buettner E."/>
            <person name="Kellner H."/>
        </authorList>
    </citation>
    <scope>NUCLEOTIDE SEQUENCE [LARGE SCALE GENOMIC DNA]</scope>
    <source>
        <strain evidence="2 3">DSM 108284</strain>
    </source>
</reference>
<accession>A0A4Z0A833</accession>
<gene>
    <name evidence="2" type="ORF">EWM64_g1361</name>
</gene>
<protein>
    <submittedName>
        <fullName evidence="2">Uncharacterized protein</fullName>
    </submittedName>
</protein>
<sequence>MTGSSVKNLVNFYDTPADLGTSSASQDSSRDATHPSQASRFTSADPLSPSQPSPTPARFLHPSSRDYNDSKLESSSVPSSTTAVARSTAVDVDTLPDSTTDVADEWQPGVVHFREGSRNRRVKNWLLTGDASPESEEQYLLSTVTTKETLGFVAKDLDGSRGNDARVSSAATAVTASNHIPVPAATVFARKAAPLALPDLDTYIASLPMPSFHTISQAAKRKAGDVPMFIPMDRLAASGKSIEDLETNSQVRPFWRNRNSIFSALVDIALGITGSSALATFYSLQGLFNTLQLFALVLSTIGSHDKASIKDDWRQVFLDQTS</sequence>
<feature type="region of interest" description="Disordered" evidence="1">
    <location>
        <begin position="14"/>
        <end position="88"/>
    </location>
</feature>
<keyword evidence="3" id="KW-1185">Reference proteome</keyword>